<evidence type="ECO:0000313" key="3">
    <source>
        <dbReference type="Proteomes" id="UP000708208"/>
    </source>
</evidence>
<evidence type="ECO:0000256" key="1">
    <source>
        <dbReference type="SAM" id="SignalP"/>
    </source>
</evidence>
<dbReference type="AlphaFoldDB" id="A0A8J2NLI2"/>
<protein>
    <submittedName>
        <fullName evidence="2">Uncharacterized protein</fullName>
    </submittedName>
</protein>
<accession>A0A8J2NLI2</accession>
<dbReference type="EMBL" id="CAJVCH010046231">
    <property type="protein sequence ID" value="CAG7717481.1"/>
    <property type="molecule type" value="Genomic_DNA"/>
</dbReference>
<comment type="caution">
    <text evidence="2">The sequence shown here is derived from an EMBL/GenBank/DDBJ whole genome shotgun (WGS) entry which is preliminary data.</text>
</comment>
<reference evidence="2" key="1">
    <citation type="submission" date="2021-06" db="EMBL/GenBank/DDBJ databases">
        <authorList>
            <person name="Hodson N. C."/>
            <person name="Mongue J. A."/>
            <person name="Jaron S. K."/>
        </authorList>
    </citation>
    <scope>NUCLEOTIDE SEQUENCE</scope>
</reference>
<dbReference type="Proteomes" id="UP000708208">
    <property type="component" value="Unassembled WGS sequence"/>
</dbReference>
<keyword evidence="3" id="KW-1185">Reference proteome</keyword>
<feature type="signal peptide" evidence="1">
    <location>
        <begin position="1"/>
        <end position="23"/>
    </location>
</feature>
<keyword evidence="1" id="KW-0732">Signal</keyword>
<name>A0A8J2NLI2_9HEXA</name>
<feature type="chain" id="PRO_5035301313" evidence="1">
    <location>
        <begin position="24"/>
        <end position="364"/>
    </location>
</feature>
<proteinExistence type="predicted"/>
<gene>
    <name evidence="2" type="ORF">AFUS01_LOCUS6938</name>
</gene>
<feature type="non-terminal residue" evidence="2">
    <location>
        <position position="364"/>
    </location>
</feature>
<organism evidence="2 3">
    <name type="scientific">Allacma fusca</name>
    <dbReference type="NCBI Taxonomy" id="39272"/>
    <lineage>
        <taxon>Eukaryota</taxon>
        <taxon>Metazoa</taxon>
        <taxon>Ecdysozoa</taxon>
        <taxon>Arthropoda</taxon>
        <taxon>Hexapoda</taxon>
        <taxon>Collembola</taxon>
        <taxon>Symphypleona</taxon>
        <taxon>Sminthuridae</taxon>
        <taxon>Allacma</taxon>
    </lineage>
</organism>
<sequence>MSKICALQFLVIPLIIFTDHVICNPYVIPINSRTSDLQGLLQSLSNCFVRIFALQTAFDFSTSSVPFVLTDVNNYDLCLKNSEGYYKIHLYDQNLENIAVLKLSSIKCFAGVILQENDYADEKISTSTTPDDISCLTIILSTEYSLRYFKIVNYEAVHEKKLRIYPRTYFVFTNAIKEKTFPKSHADYIISLLRHDDTFSYFIIKYSSSALQDTKELYYIHHNCVRGSELRLKCPDLQGSSIYQSLSTCYKTLTGNGRHYYAWAAYEIGNLDFGLELCQNSVMEKNYSPFSMRALGVFLRDDFNGTLKGKMCPQQTMLIECDPTYHYEFVRTSDISDGFQFYMVGYNDFIFFTTDGVYEVKNAF</sequence>
<evidence type="ECO:0000313" key="2">
    <source>
        <dbReference type="EMBL" id="CAG7717481.1"/>
    </source>
</evidence>